<keyword evidence="10" id="KW-0675">Receptor</keyword>
<evidence type="ECO:0000256" key="2">
    <source>
        <dbReference type="ARBA" id="ARBA00022448"/>
    </source>
</evidence>
<evidence type="ECO:0000256" key="6">
    <source>
        <dbReference type="ARBA" id="ARBA00023136"/>
    </source>
</evidence>
<proteinExistence type="predicted"/>
<dbReference type="SUPFAM" id="SSF56935">
    <property type="entry name" value="Porins"/>
    <property type="match status" value="1"/>
</dbReference>
<feature type="signal peptide" evidence="8">
    <location>
        <begin position="1"/>
        <end position="38"/>
    </location>
</feature>
<evidence type="ECO:0000313" key="11">
    <source>
        <dbReference type="Proteomes" id="UP000632774"/>
    </source>
</evidence>
<accession>A0ABR9XF00</accession>
<dbReference type="SUPFAM" id="SSF49464">
    <property type="entry name" value="Carboxypeptidase regulatory domain-like"/>
    <property type="match status" value="1"/>
</dbReference>
<keyword evidence="7" id="KW-0998">Cell outer membrane</keyword>
<keyword evidence="2" id="KW-0813">Transport</keyword>
<dbReference type="PANTHER" id="PTHR30069:SF29">
    <property type="entry name" value="HEMOGLOBIN AND HEMOGLOBIN-HAPTOGLOBIN-BINDING PROTEIN 1-RELATED"/>
    <property type="match status" value="1"/>
</dbReference>
<evidence type="ECO:0000313" key="10">
    <source>
        <dbReference type="EMBL" id="MBE9665958.1"/>
    </source>
</evidence>
<evidence type="ECO:0000256" key="8">
    <source>
        <dbReference type="SAM" id="SignalP"/>
    </source>
</evidence>
<keyword evidence="5 8" id="KW-0732">Signal</keyword>
<evidence type="ECO:0000256" key="5">
    <source>
        <dbReference type="ARBA" id="ARBA00022729"/>
    </source>
</evidence>
<dbReference type="EMBL" id="JADFFM010000001">
    <property type="protein sequence ID" value="MBE9665958.1"/>
    <property type="molecule type" value="Genomic_DNA"/>
</dbReference>
<dbReference type="PANTHER" id="PTHR30069">
    <property type="entry name" value="TONB-DEPENDENT OUTER MEMBRANE RECEPTOR"/>
    <property type="match status" value="1"/>
</dbReference>
<name>A0ABR9XF00_9SPHI</name>
<dbReference type="Gene3D" id="2.60.40.1120">
    <property type="entry name" value="Carboxypeptidase-like, regulatory domain"/>
    <property type="match status" value="1"/>
</dbReference>
<dbReference type="Proteomes" id="UP000632774">
    <property type="component" value="Unassembled WGS sequence"/>
</dbReference>
<evidence type="ECO:0000256" key="7">
    <source>
        <dbReference type="ARBA" id="ARBA00023237"/>
    </source>
</evidence>
<keyword evidence="3" id="KW-1134">Transmembrane beta strand</keyword>
<evidence type="ECO:0000256" key="4">
    <source>
        <dbReference type="ARBA" id="ARBA00022692"/>
    </source>
</evidence>
<evidence type="ECO:0000256" key="3">
    <source>
        <dbReference type="ARBA" id="ARBA00022452"/>
    </source>
</evidence>
<keyword evidence="4" id="KW-0812">Transmembrane</keyword>
<reference evidence="10 11" key="1">
    <citation type="submission" date="2020-10" db="EMBL/GenBank/DDBJ databases">
        <title>Mucilaginibacter mali sp. nov., isolated from rhizosphere soil of apple orchard.</title>
        <authorList>
            <person name="Lee J.-S."/>
            <person name="Kim H.S."/>
            <person name="Kim J.-S."/>
        </authorList>
    </citation>
    <scope>NUCLEOTIDE SEQUENCE [LARGE SCALE GENOMIC DNA]</scope>
    <source>
        <strain evidence="10 11">KCTC 23157</strain>
    </source>
</reference>
<feature type="chain" id="PRO_5046776456" evidence="8">
    <location>
        <begin position="39"/>
        <end position="792"/>
    </location>
</feature>
<feature type="domain" description="TonB-dependent receptor plug" evidence="9">
    <location>
        <begin position="163"/>
        <end position="239"/>
    </location>
</feature>
<organism evidence="10 11">
    <name type="scientific">Mucilaginibacter boryungensis</name>
    <dbReference type="NCBI Taxonomy" id="768480"/>
    <lineage>
        <taxon>Bacteria</taxon>
        <taxon>Pseudomonadati</taxon>
        <taxon>Bacteroidota</taxon>
        <taxon>Sphingobacteriia</taxon>
        <taxon>Sphingobacteriales</taxon>
        <taxon>Sphingobacteriaceae</taxon>
        <taxon>Mucilaginibacter</taxon>
    </lineage>
</organism>
<dbReference type="InterPro" id="IPR037066">
    <property type="entry name" value="Plug_dom_sf"/>
</dbReference>
<dbReference type="Gene3D" id="2.170.130.10">
    <property type="entry name" value="TonB-dependent receptor, plug domain"/>
    <property type="match status" value="1"/>
</dbReference>
<dbReference type="InterPro" id="IPR036942">
    <property type="entry name" value="Beta-barrel_TonB_sf"/>
</dbReference>
<dbReference type="Pfam" id="PF13715">
    <property type="entry name" value="CarbopepD_reg_2"/>
    <property type="match status" value="1"/>
</dbReference>
<protein>
    <submittedName>
        <fullName evidence="10">TonB-dependent receptor</fullName>
    </submittedName>
</protein>
<comment type="caution">
    <text evidence="10">The sequence shown here is derived from an EMBL/GenBank/DDBJ whole genome shotgun (WGS) entry which is preliminary data.</text>
</comment>
<dbReference type="InterPro" id="IPR012910">
    <property type="entry name" value="Plug_dom"/>
</dbReference>
<gene>
    <name evidence="10" type="ORF">IRJ18_06265</name>
</gene>
<dbReference type="Pfam" id="PF07715">
    <property type="entry name" value="Plug"/>
    <property type="match status" value="1"/>
</dbReference>
<comment type="subcellular location">
    <subcellularLocation>
        <location evidence="1">Cell outer membrane</location>
        <topology evidence="1">Multi-pass membrane protein</topology>
    </subcellularLocation>
</comment>
<keyword evidence="6" id="KW-0472">Membrane</keyword>
<sequence length="792" mass="88081">MCFKQVCFNIKALISTVSSQVYFLLVLAALLQPASALAQVKYVVSGTIKDARTGETLIGATVTTLATNQKGVTTNDFGFYSITLPEGDHTLQISYVGYKTITQKISLHQNLVLDQSLGTDVVLNEVVIKDVSGANDQISNPQMGLNKLDVNLMNNVPVLLGEKDILKTIQLLPGVKSTGDANTGYYVRGGGADQNLILLDGAQVYNATHLFGFFSIFNSDAIKDVSLYKGGMPASYGGRLSSVLDVKMDEGNNQDYHFEGGVGLISSRLKAEGPLVKGKSSFMVSARRTYADVFLKLSGDSSLKGSSLYFYDLNAKLNYQLDNKNTLYLSGYYGKDNIGLKDNFNTNWGNTTASFRWNYIYSSKLFANTSVIYSNYNYIINNYSENNVFNLAARIKDFSVKDDFTWFVNGSNKVSFGIDFTNHHLVPGNIKSTPTAIYNSTQLEDRSAYEIAAYMADELRIGRKFNLVYGARLNLFTLRGPGTFYTYDANGNVNSTTNYGSGESVKDYLNLEPRITASYTINDQNSVKASYNHNSQNIHLLSNSTAALPTDIYVLSSNNIKPGIADQVSLGYYRNAGKNMFEMSGEVYYKWLGNQIDYKNNAQLLANQNVESQLLYGIGRAYGIELYLKKKYGKLNGWIGYTLSRVENKFTGINNGAYFPARQDRTHDISLVSIYQLKPRVTVSAVFVYGTGNAVTFPDGKYKVGGVTTYFYSARNSYRLPSDNRLDVGITFDGKLHKKYHSGWTFGVYNVYNRKNPYSVVFRDTHDNPPRTEAVETSLFGIIPSVTWNFKF</sequence>
<dbReference type="RefSeq" id="WP_194105336.1">
    <property type="nucleotide sequence ID" value="NZ_JADFFM010000001.1"/>
</dbReference>
<dbReference type="InterPro" id="IPR008969">
    <property type="entry name" value="CarboxyPept-like_regulatory"/>
</dbReference>
<dbReference type="InterPro" id="IPR039426">
    <property type="entry name" value="TonB-dep_rcpt-like"/>
</dbReference>
<evidence type="ECO:0000259" key="9">
    <source>
        <dbReference type="Pfam" id="PF07715"/>
    </source>
</evidence>
<keyword evidence="11" id="KW-1185">Reference proteome</keyword>
<dbReference type="Gene3D" id="2.40.170.20">
    <property type="entry name" value="TonB-dependent receptor, beta-barrel domain"/>
    <property type="match status" value="1"/>
</dbReference>
<evidence type="ECO:0000256" key="1">
    <source>
        <dbReference type="ARBA" id="ARBA00004571"/>
    </source>
</evidence>